<dbReference type="InterPro" id="IPR001810">
    <property type="entry name" value="F-box_dom"/>
</dbReference>
<feature type="compositionally biased region" description="Low complexity" evidence="4">
    <location>
        <begin position="10"/>
        <end position="23"/>
    </location>
</feature>
<dbReference type="SMART" id="SM00367">
    <property type="entry name" value="LRR_CC"/>
    <property type="match status" value="12"/>
</dbReference>
<name>A0A6G1ID40_9PLEO</name>
<dbReference type="InterPro" id="IPR032675">
    <property type="entry name" value="LRR_dom_sf"/>
</dbReference>
<evidence type="ECO:0000313" key="7">
    <source>
        <dbReference type="EMBL" id="KAF2676134.1"/>
    </source>
</evidence>
<dbReference type="SUPFAM" id="SSF81383">
    <property type="entry name" value="F-box domain"/>
    <property type="match status" value="1"/>
</dbReference>
<dbReference type="InterPro" id="IPR006553">
    <property type="entry name" value="Leu-rich_rpt_Cys-con_subtyp"/>
</dbReference>
<protein>
    <submittedName>
        <fullName evidence="7">RNI-like protein</fullName>
    </submittedName>
</protein>
<evidence type="ECO:0000256" key="4">
    <source>
        <dbReference type="SAM" id="MobiDB-lite"/>
    </source>
</evidence>
<feature type="domain" description="F-box" evidence="5">
    <location>
        <begin position="73"/>
        <end position="116"/>
    </location>
</feature>
<dbReference type="Gene3D" id="3.80.10.10">
    <property type="entry name" value="Ribonuclease Inhibitor"/>
    <property type="match status" value="3"/>
</dbReference>
<evidence type="ECO:0000256" key="1">
    <source>
        <dbReference type="ARBA" id="ARBA00022614"/>
    </source>
</evidence>
<dbReference type="EMBL" id="MU005639">
    <property type="protein sequence ID" value="KAF2676134.1"/>
    <property type="molecule type" value="Genomic_DNA"/>
</dbReference>
<evidence type="ECO:0000259" key="6">
    <source>
        <dbReference type="Pfam" id="PF25372"/>
    </source>
</evidence>
<dbReference type="InterPro" id="IPR036047">
    <property type="entry name" value="F-box-like_dom_sf"/>
</dbReference>
<dbReference type="AlphaFoldDB" id="A0A6G1ID40"/>
<keyword evidence="8" id="KW-1185">Reference proteome</keyword>
<dbReference type="InterPro" id="IPR050648">
    <property type="entry name" value="F-box_LRR-repeat"/>
</dbReference>
<reference evidence="7" key="1">
    <citation type="journal article" date="2020" name="Stud. Mycol.">
        <title>101 Dothideomycetes genomes: a test case for predicting lifestyles and emergence of pathogens.</title>
        <authorList>
            <person name="Haridas S."/>
            <person name="Albert R."/>
            <person name="Binder M."/>
            <person name="Bloem J."/>
            <person name="Labutti K."/>
            <person name="Salamov A."/>
            <person name="Andreopoulos B."/>
            <person name="Baker S."/>
            <person name="Barry K."/>
            <person name="Bills G."/>
            <person name="Bluhm B."/>
            <person name="Cannon C."/>
            <person name="Castanera R."/>
            <person name="Culley D."/>
            <person name="Daum C."/>
            <person name="Ezra D."/>
            <person name="Gonzalez J."/>
            <person name="Henrissat B."/>
            <person name="Kuo A."/>
            <person name="Liang C."/>
            <person name="Lipzen A."/>
            <person name="Lutzoni F."/>
            <person name="Magnuson J."/>
            <person name="Mondo S."/>
            <person name="Nolan M."/>
            <person name="Ohm R."/>
            <person name="Pangilinan J."/>
            <person name="Park H.-J."/>
            <person name="Ramirez L."/>
            <person name="Alfaro M."/>
            <person name="Sun H."/>
            <person name="Tritt A."/>
            <person name="Yoshinaga Y."/>
            <person name="Zwiers L.-H."/>
            <person name="Turgeon B."/>
            <person name="Goodwin S."/>
            <person name="Spatafora J."/>
            <person name="Crous P."/>
            <person name="Grigoriev I."/>
        </authorList>
    </citation>
    <scope>NUCLEOTIDE SEQUENCE</scope>
    <source>
        <strain evidence="7">CBS 122367</strain>
    </source>
</reference>
<dbReference type="SUPFAM" id="SSF52047">
    <property type="entry name" value="RNI-like"/>
    <property type="match status" value="1"/>
</dbReference>
<evidence type="ECO:0000313" key="8">
    <source>
        <dbReference type="Proteomes" id="UP000799291"/>
    </source>
</evidence>
<dbReference type="GO" id="GO:0019005">
    <property type="term" value="C:SCF ubiquitin ligase complex"/>
    <property type="evidence" value="ECO:0007669"/>
    <property type="project" value="UniProtKB-ARBA"/>
</dbReference>
<dbReference type="Proteomes" id="UP000799291">
    <property type="component" value="Unassembled WGS sequence"/>
</dbReference>
<dbReference type="OrthoDB" id="10257471at2759"/>
<feature type="compositionally biased region" description="Polar residues" evidence="4">
    <location>
        <begin position="35"/>
        <end position="48"/>
    </location>
</feature>
<dbReference type="PANTHER" id="PTHR13382">
    <property type="entry name" value="MITOCHONDRIAL ATP SYNTHASE COUPLING FACTOR B"/>
    <property type="match status" value="1"/>
</dbReference>
<evidence type="ECO:0000256" key="2">
    <source>
        <dbReference type="ARBA" id="ARBA00022737"/>
    </source>
</evidence>
<feature type="domain" description="F-box/LRR-repeat protein 15-like leucin rich repeat" evidence="6">
    <location>
        <begin position="241"/>
        <end position="484"/>
    </location>
</feature>
<dbReference type="FunFam" id="3.80.10.10:FF:000251">
    <property type="entry name" value="Ubiquitin ligase complex F-box protein GRR1"/>
    <property type="match status" value="1"/>
</dbReference>
<keyword evidence="2" id="KW-0677">Repeat</keyword>
<dbReference type="Pfam" id="PF25372">
    <property type="entry name" value="DUF7885"/>
    <property type="match status" value="1"/>
</dbReference>
<proteinExistence type="predicted"/>
<keyword evidence="3" id="KW-0833">Ubl conjugation pathway</keyword>
<dbReference type="PANTHER" id="PTHR13382:SF67">
    <property type="entry name" value="SCF E3 UBIQUITIN LIGASE COMPLEX F-BOX PROTEIN POF2"/>
    <property type="match status" value="1"/>
</dbReference>
<dbReference type="Pfam" id="PF12937">
    <property type="entry name" value="F-box-like"/>
    <property type="match status" value="1"/>
</dbReference>
<evidence type="ECO:0000259" key="5">
    <source>
        <dbReference type="Pfam" id="PF12937"/>
    </source>
</evidence>
<dbReference type="GO" id="GO:0005737">
    <property type="term" value="C:cytoplasm"/>
    <property type="evidence" value="ECO:0007669"/>
    <property type="project" value="TreeGrafter"/>
</dbReference>
<keyword evidence="1" id="KW-0433">Leucine-rich repeat</keyword>
<organism evidence="7 8">
    <name type="scientific">Lentithecium fluviatile CBS 122367</name>
    <dbReference type="NCBI Taxonomy" id="1168545"/>
    <lineage>
        <taxon>Eukaryota</taxon>
        <taxon>Fungi</taxon>
        <taxon>Dikarya</taxon>
        <taxon>Ascomycota</taxon>
        <taxon>Pezizomycotina</taxon>
        <taxon>Dothideomycetes</taxon>
        <taxon>Pleosporomycetidae</taxon>
        <taxon>Pleosporales</taxon>
        <taxon>Massarineae</taxon>
        <taxon>Lentitheciaceae</taxon>
        <taxon>Lentithecium</taxon>
    </lineage>
</organism>
<dbReference type="InterPro" id="IPR057207">
    <property type="entry name" value="FBXL15_LRR"/>
</dbReference>
<sequence length="601" mass="66585">MTRSRRAQRDVSASRSDTSASTSPERGADDDNDSIMLQANDSQSSLAPSVSPDDSDQEALRRAIEERSRVSPISRLPAELMISVFAKLSSPGDLKNCMLVSREWARNSVGLLWHRPQTGKWGAIKNVIGTVRRTDSFFDYADLIKRLNLSALAHEVSDGTLQPLSGCKRVERLTLTNCTKLTDLSLTAMLQGNRSLLALDVTGLENITDRSMFSLAGNAVRLQGLNITNCKKISDDSLEAVAKSCKHLKRLKLNGCSQLTDKSIIAFARNCRYILEIDLHDCKNLEDESISTLITEGPHLRELRLAHCWRITDQAFLRLPQEATYEALRILDLTDCGELQDSGVQKIVQAAPRLRNLVLNKCRNITDRAVMAITRLGKNLHYIHLGHCSRITDAGVMQLVKLCNRIRYIDLACCTNLTDNSVTQLASLPKLKRIGLVKCGNITDRSILALAKPKQVGHGGPVTPSVLERVHLSYCTNLTLAGIHALLNSCPRLTHLSLTGVQAFLREDLIVYCREAPAEFNEHQRDVFCVFSGVGVIRLRSYLNNADSPARRQPMFDQGTMFHDDSGEPEMIVNVTAQANGMGIEDMDDEFGEGSEMMGQD</sequence>
<evidence type="ECO:0000256" key="3">
    <source>
        <dbReference type="ARBA" id="ARBA00022786"/>
    </source>
</evidence>
<accession>A0A6G1ID40</accession>
<gene>
    <name evidence="7" type="ORF">K458DRAFT_322772</name>
</gene>
<feature type="region of interest" description="Disordered" evidence="4">
    <location>
        <begin position="1"/>
        <end position="60"/>
    </location>
</feature>